<keyword evidence="3" id="KW-1185">Reference proteome</keyword>
<keyword evidence="1" id="KW-1133">Transmembrane helix</keyword>
<keyword evidence="1" id="KW-0812">Transmembrane</keyword>
<evidence type="ECO:0000256" key="1">
    <source>
        <dbReference type="SAM" id="Phobius"/>
    </source>
</evidence>
<reference evidence="2 3" key="1">
    <citation type="submission" date="2018-03" db="EMBL/GenBank/DDBJ databases">
        <title>Genomic Encyclopedia of Archaeal and Bacterial Type Strains, Phase II (KMG-II): from individual species to whole genera.</title>
        <authorList>
            <person name="Goeker M."/>
        </authorList>
    </citation>
    <scope>NUCLEOTIDE SEQUENCE [LARGE SCALE GENOMIC DNA]</scope>
    <source>
        <strain evidence="2 3">DSM 29057</strain>
    </source>
</reference>
<feature type="transmembrane region" description="Helical" evidence="1">
    <location>
        <begin position="31"/>
        <end position="60"/>
    </location>
</feature>
<comment type="caution">
    <text evidence="2">The sequence shown here is derived from an EMBL/GenBank/DDBJ whole genome shotgun (WGS) entry which is preliminary data.</text>
</comment>
<evidence type="ECO:0000313" key="3">
    <source>
        <dbReference type="Proteomes" id="UP000241964"/>
    </source>
</evidence>
<dbReference type="RefSeq" id="WP_106599750.1">
    <property type="nucleotide sequence ID" value="NZ_PYAS01000032.1"/>
</dbReference>
<proteinExistence type="predicted"/>
<feature type="transmembrane region" description="Helical" evidence="1">
    <location>
        <begin position="66"/>
        <end position="88"/>
    </location>
</feature>
<accession>A0A2P8F932</accession>
<sequence>MTNVMHKKFIDYCRIYVYPARLDARLTTGDLVVQFLIGLALYIVIDISLTLVLILLANIFDNHFEIGLVDNCMIAVDLAIKVLLTIVFGKRLLPIIKKLFNNQ</sequence>
<dbReference type="OrthoDB" id="9835299at2"/>
<dbReference type="EMBL" id="PYAS01000032">
    <property type="protein sequence ID" value="PSL18227.1"/>
    <property type="molecule type" value="Genomic_DNA"/>
</dbReference>
<evidence type="ECO:0000313" key="2">
    <source>
        <dbReference type="EMBL" id="PSL18227.1"/>
    </source>
</evidence>
<dbReference type="Proteomes" id="UP000241964">
    <property type="component" value="Unassembled WGS sequence"/>
</dbReference>
<organism evidence="2 3">
    <name type="scientific">Dyadobacter jiangsuensis</name>
    <dbReference type="NCBI Taxonomy" id="1591085"/>
    <lineage>
        <taxon>Bacteria</taxon>
        <taxon>Pseudomonadati</taxon>
        <taxon>Bacteroidota</taxon>
        <taxon>Cytophagia</taxon>
        <taxon>Cytophagales</taxon>
        <taxon>Spirosomataceae</taxon>
        <taxon>Dyadobacter</taxon>
    </lineage>
</organism>
<name>A0A2P8F932_9BACT</name>
<protein>
    <submittedName>
        <fullName evidence="2">Uncharacterized protein</fullName>
    </submittedName>
</protein>
<dbReference type="AlphaFoldDB" id="A0A2P8F932"/>
<keyword evidence="1" id="KW-0472">Membrane</keyword>
<gene>
    <name evidence="2" type="ORF">CLV60_1327</name>
</gene>